<dbReference type="EMBL" id="UZAH01029103">
    <property type="protein sequence ID" value="VDP04254.1"/>
    <property type="molecule type" value="Genomic_DNA"/>
</dbReference>
<evidence type="ECO:0000313" key="1">
    <source>
        <dbReference type="EMBL" id="VDP04254.1"/>
    </source>
</evidence>
<protein>
    <submittedName>
        <fullName evidence="3">Secreted protein</fullName>
    </submittedName>
</protein>
<evidence type="ECO:0000313" key="2">
    <source>
        <dbReference type="Proteomes" id="UP000050761"/>
    </source>
</evidence>
<dbReference type="AlphaFoldDB" id="A0A183G3C0"/>
<name>A0A183G3C0_HELPZ</name>
<proteinExistence type="predicted"/>
<gene>
    <name evidence="1" type="ORF">HPBE_LOCUS15894</name>
</gene>
<keyword evidence="2" id="KW-1185">Reference proteome</keyword>
<accession>A0A3P8BGH7</accession>
<reference evidence="3" key="2">
    <citation type="submission" date="2019-09" db="UniProtKB">
        <authorList>
            <consortium name="WormBaseParasite"/>
        </authorList>
    </citation>
    <scope>IDENTIFICATION</scope>
</reference>
<sequence length="81" mass="9164">MRVRLMTTATFSLLVHYVVLTLFFTFSLSINNAIKGTFAGNRNNVTGVNGELPQVSLSYRVDRVRYPSPSKRNMRSLGSYM</sequence>
<accession>A0A183G3C0</accession>
<dbReference type="Proteomes" id="UP000050761">
    <property type="component" value="Unassembled WGS sequence"/>
</dbReference>
<evidence type="ECO:0000313" key="3">
    <source>
        <dbReference type="WBParaSite" id="HPBE_0001589501-mRNA-1"/>
    </source>
</evidence>
<reference evidence="1 2" key="1">
    <citation type="submission" date="2018-11" db="EMBL/GenBank/DDBJ databases">
        <authorList>
            <consortium name="Pathogen Informatics"/>
        </authorList>
    </citation>
    <scope>NUCLEOTIDE SEQUENCE [LARGE SCALE GENOMIC DNA]</scope>
</reference>
<organism evidence="2 3">
    <name type="scientific">Heligmosomoides polygyrus</name>
    <name type="common">Parasitic roundworm</name>
    <dbReference type="NCBI Taxonomy" id="6339"/>
    <lineage>
        <taxon>Eukaryota</taxon>
        <taxon>Metazoa</taxon>
        <taxon>Ecdysozoa</taxon>
        <taxon>Nematoda</taxon>
        <taxon>Chromadorea</taxon>
        <taxon>Rhabditida</taxon>
        <taxon>Rhabditina</taxon>
        <taxon>Rhabditomorpha</taxon>
        <taxon>Strongyloidea</taxon>
        <taxon>Heligmosomidae</taxon>
        <taxon>Heligmosomoides</taxon>
    </lineage>
</organism>
<dbReference type="WBParaSite" id="HPBE_0001589501-mRNA-1">
    <property type="protein sequence ID" value="HPBE_0001589501-mRNA-1"/>
    <property type="gene ID" value="HPBE_0001589501"/>
</dbReference>